<name>A0ABN7BAX8_9HEMI</name>
<organism evidence="1 2">
    <name type="scientific">Nesidiocoris tenuis</name>
    <dbReference type="NCBI Taxonomy" id="355587"/>
    <lineage>
        <taxon>Eukaryota</taxon>
        <taxon>Metazoa</taxon>
        <taxon>Ecdysozoa</taxon>
        <taxon>Arthropoda</taxon>
        <taxon>Hexapoda</taxon>
        <taxon>Insecta</taxon>
        <taxon>Pterygota</taxon>
        <taxon>Neoptera</taxon>
        <taxon>Paraneoptera</taxon>
        <taxon>Hemiptera</taxon>
        <taxon>Heteroptera</taxon>
        <taxon>Panheteroptera</taxon>
        <taxon>Cimicomorpha</taxon>
        <taxon>Miridae</taxon>
        <taxon>Dicyphina</taxon>
        <taxon>Nesidiocoris</taxon>
    </lineage>
</organism>
<gene>
    <name evidence="1" type="ORF">NTJ_14359</name>
</gene>
<dbReference type="EMBL" id="AP028921">
    <property type="protein sequence ID" value="BET01541.1"/>
    <property type="molecule type" value="Genomic_DNA"/>
</dbReference>
<proteinExistence type="predicted"/>
<protein>
    <submittedName>
        <fullName evidence="1">Uncharacterized protein</fullName>
    </submittedName>
</protein>
<sequence>MSQDVSPRANFTHIGEQGGCFDQSPFLPLLDDTWRNLRILWIWLVSHVQPVVCPSRDRTLHLLTLQPRMILNLERIPRLQQSLSSEKRTMNYQG</sequence>
<accession>A0ABN7BAX8</accession>
<evidence type="ECO:0000313" key="1">
    <source>
        <dbReference type="EMBL" id="BET01541.1"/>
    </source>
</evidence>
<evidence type="ECO:0000313" key="2">
    <source>
        <dbReference type="Proteomes" id="UP001307889"/>
    </source>
</evidence>
<dbReference type="Proteomes" id="UP001307889">
    <property type="component" value="Chromosome 13"/>
</dbReference>
<keyword evidence="2" id="KW-1185">Reference proteome</keyword>
<reference evidence="1 2" key="1">
    <citation type="submission" date="2023-09" db="EMBL/GenBank/DDBJ databases">
        <title>Nesidiocoris tenuis whole genome shotgun sequence.</title>
        <authorList>
            <person name="Shibata T."/>
            <person name="Shimoda M."/>
            <person name="Kobayashi T."/>
            <person name="Uehara T."/>
        </authorList>
    </citation>
    <scope>NUCLEOTIDE SEQUENCE [LARGE SCALE GENOMIC DNA]</scope>
    <source>
        <strain evidence="1 2">Japan</strain>
    </source>
</reference>